<gene>
    <name evidence="1" type="ORF">H5410_059993</name>
</gene>
<protein>
    <submittedName>
        <fullName evidence="1">Uncharacterized protein</fullName>
    </submittedName>
</protein>
<dbReference type="EMBL" id="JACXVP010000012">
    <property type="protein sequence ID" value="KAG5570227.1"/>
    <property type="molecule type" value="Genomic_DNA"/>
</dbReference>
<dbReference type="PANTHER" id="PTHR33647:SF5">
    <property type="entry name" value="OS01G0793900 PROTEIN"/>
    <property type="match status" value="1"/>
</dbReference>
<dbReference type="OrthoDB" id="610799at2759"/>
<evidence type="ECO:0000313" key="1">
    <source>
        <dbReference type="EMBL" id="KAG5570227.1"/>
    </source>
</evidence>
<dbReference type="PANTHER" id="PTHR33647">
    <property type="entry name" value="OS01G0793900 PROTEIN"/>
    <property type="match status" value="1"/>
</dbReference>
<dbReference type="Proteomes" id="UP000824120">
    <property type="component" value="Chromosome 12"/>
</dbReference>
<evidence type="ECO:0000313" key="2">
    <source>
        <dbReference type="Proteomes" id="UP000824120"/>
    </source>
</evidence>
<keyword evidence="2" id="KW-1185">Reference proteome</keyword>
<name>A0A9J5W3W1_SOLCO</name>
<sequence>MGNCIKKESSMQWGGEDWGFPSTVPEINEDFCHRKTMKLEENHHHLLIGECKENIHSSIPIIKEVKVKITKKQLTELMGKEDVQGLSVHQLLTQLMNVSERFELHNNSWRPALQSIPEDI</sequence>
<reference evidence="1 2" key="1">
    <citation type="submission" date="2020-09" db="EMBL/GenBank/DDBJ databases">
        <title>De no assembly of potato wild relative species, Solanum commersonii.</title>
        <authorList>
            <person name="Cho K."/>
        </authorList>
    </citation>
    <scope>NUCLEOTIDE SEQUENCE [LARGE SCALE GENOMIC DNA]</scope>
    <source>
        <strain evidence="1">LZ3.2</strain>
        <tissue evidence="1">Leaf</tissue>
    </source>
</reference>
<comment type="caution">
    <text evidence="1">The sequence shown here is derived from an EMBL/GenBank/DDBJ whole genome shotgun (WGS) entry which is preliminary data.</text>
</comment>
<organism evidence="1 2">
    <name type="scientific">Solanum commersonii</name>
    <name type="common">Commerson's wild potato</name>
    <name type="synonym">Commerson's nightshade</name>
    <dbReference type="NCBI Taxonomy" id="4109"/>
    <lineage>
        <taxon>Eukaryota</taxon>
        <taxon>Viridiplantae</taxon>
        <taxon>Streptophyta</taxon>
        <taxon>Embryophyta</taxon>
        <taxon>Tracheophyta</taxon>
        <taxon>Spermatophyta</taxon>
        <taxon>Magnoliopsida</taxon>
        <taxon>eudicotyledons</taxon>
        <taxon>Gunneridae</taxon>
        <taxon>Pentapetalae</taxon>
        <taxon>asterids</taxon>
        <taxon>lamiids</taxon>
        <taxon>Solanales</taxon>
        <taxon>Solanaceae</taxon>
        <taxon>Solanoideae</taxon>
        <taxon>Solaneae</taxon>
        <taxon>Solanum</taxon>
    </lineage>
</organism>
<proteinExistence type="predicted"/>
<dbReference type="AlphaFoldDB" id="A0A9J5W3W1"/>
<accession>A0A9J5W3W1</accession>